<dbReference type="SUPFAM" id="SSF48008">
    <property type="entry name" value="GntR ligand-binding domain-like"/>
    <property type="match status" value="1"/>
</dbReference>
<dbReference type="SMART" id="SM00345">
    <property type="entry name" value="HTH_GNTR"/>
    <property type="match status" value="1"/>
</dbReference>
<evidence type="ECO:0000259" key="4">
    <source>
        <dbReference type="PROSITE" id="PS50949"/>
    </source>
</evidence>
<dbReference type="CDD" id="cd07377">
    <property type="entry name" value="WHTH_GntR"/>
    <property type="match status" value="1"/>
</dbReference>
<dbReference type="InterPro" id="IPR008920">
    <property type="entry name" value="TF_FadR/GntR_C"/>
</dbReference>
<feature type="domain" description="HTH gntR-type" evidence="4">
    <location>
        <begin position="9"/>
        <end position="77"/>
    </location>
</feature>
<dbReference type="InterPro" id="IPR036388">
    <property type="entry name" value="WH-like_DNA-bd_sf"/>
</dbReference>
<evidence type="ECO:0000256" key="3">
    <source>
        <dbReference type="ARBA" id="ARBA00023163"/>
    </source>
</evidence>
<dbReference type="GO" id="GO:0003700">
    <property type="term" value="F:DNA-binding transcription factor activity"/>
    <property type="evidence" value="ECO:0007669"/>
    <property type="project" value="InterPro"/>
</dbReference>
<comment type="caution">
    <text evidence="5">The sequence shown here is derived from an EMBL/GenBank/DDBJ whole genome shotgun (WGS) entry which is preliminary data.</text>
</comment>
<evidence type="ECO:0000256" key="1">
    <source>
        <dbReference type="ARBA" id="ARBA00023015"/>
    </source>
</evidence>
<protein>
    <submittedName>
        <fullName evidence="5">FadR family transcriptional regulator</fullName>
    </submittedName>
</protein>
<reference evidence="5" key="1">
    <citation type="submission" date="2020-08" db="EMBL/GenBank/DDBJ databases">
        <title>Genome public.</title>
        <authorList>
            <person name="Liu C."/>
            <person name="Sun Q."/>
        </authorList>
    </citation>
    <scope>NUCLEOTIDE SEQUENCE</scope>
    <source>
        <strain evidence="5">BX8</strain>
    </source>
</reference>
<dbReference type="Proteomes" id="UP000659630">
    <property type="component" value="Unassembled WGS sequence"/>
</dbReference>
<sequence length="235" mass="26534">MNLSPVKKTSISDQVFEQLKTNLIDGTWRPGEKIPSENDLASAFGVSRVTARQALSRLSTLGLIETRLGEGSFVREIKPGDFLQDMIPNVYLNYELSHDSIREVLEFRLLYEVEVAGLAAQRINDAQILQLEQSYEKMKKFALQSLENYTEEDLSFHSMLAQATGNSLVIQLSGIMNDLLRVTINKLTSNIGTDNGLHYHHKLIRACRSHDPQAAKSVMLEHLQQTLSDFQKTEN</sequence>
<dbReference type="EMBL" id="JACONZ010000003">
    <property type="protein sequence ID" value="MBC5581864.1"/>
    <property type="molecule type" value="Genomic_DNA"/>
</dbReference>
<dbReference type="InterPro" id="IPR036390">
    <property type="entry name" value="WH_DNA-bd_sf"/>
</dbReference>
<name>A0A923IA18_9FIRM</name>
<dbReference type="SMART" id="SM00895">
    <property type="entry name" value="FCD"/>
    <property type="match status" value="1"/>
</dbReference>
<dbReference type="Pfam" id="PF07729">
    <property type="entry name" value="FCD"/>
    <property type="match status" value="1"/>
</dbReference>
<keyword evidence="3" id="KW-0804">Transcription</keyword>
<dbReference type="PANTHER" id="PTHR43537">
    <property type="entry name" value="TRANSCRIPTIONAL REGULATOR, GNTR FAMILY"/>
    <property type="match status" value="1"/>
</dbReference>
<dbReference type="Gene3D" id="1.20.120.530">
    <property type="entry name" value="GntR ligand-binding domain-like"/>
    <property type="match status" value="1"/>
</dbReference>
<evidence type="ECO:0000313" key="6">
    <source>
        <dbReference type="Proteomes" id="UP000659630"/>
    </source>
</evidence>
<keyword evidence="2" id="KW-0238">DNA-binding</keyword>
<keyword evidence="1" id="KW-0805">Transcription regulation</keyword>
<organism evidence="5 6">
    <name type="scientific">Anaerofilum hominis</name>
    <dbReference type="NCBI Taxonomy" id="2763016"/>
    <lineage>
        <taxon>Bacteria</taxon>
        <taxon>Bacillati</taxon>
        <taxon>Bacillota</taxon>
        <taxon>Clostridia</taxon>
        <taxon>Eubacteriales</taxon>
        <taxon>Oscillospiraceae</taxon>
        <taxon>Anaerofilum</taxon>
    </lineage>
</organism>
<dbReference type="PRINTS" id="PR00035">
    <property type="entry name" value="HTHGNTR"/>
</dbReference>
<dbReference type="AlphaFoldDB" id="A0A923IA18"/>
<dbReference type="GO" id="GO:0003677">
    <property type="term" value="F:DNA binding"/>
    <property type="evidence" value="ECO:0007669"/>
    <property type="project" value="UniProtKB-KW"/>
</dbReference>
<evidence type="ECO:0000313" key="5">
    <source>
        <dbReference type="EMBL" id="MBC5581864.1"/>
    </source>
</evidence>
<dbReference type="PANTHER" id="PTHR43537:SF5">
    <property type="entry name" value="UXU OPERON TRANSCRIPTIONAL REGULATOR"/>
    <property type="match status" value="1"/>
</dbReference>
<proteinExistence type="predicted"/>
<dbReference type="RefSeq" id="WP_186888221.1">
    <property type="nucleotide sequence ID" value="NZ_JACONZ010000003.1"/>
</dbReference>
<dbReference type="PROSITE" id="PS50949">
    <property type="entry name" value="HTH_GNTR"/>
    <property type="match status" value="1"/>
</dbReference>
<evidence type="ECO:0000256" key="2">
    <source>
        <dbReference type="ARBA" id="ARBA00023125"/>
    </source>
</evidence>
<dbReference type="SUPFAM" id="SSF46785">
    <property type="entry name" value="Winged helix' DNA-binding domain"/>
    <property type="match status" value="1"/>
</dbReference>
<keyword evidence="6" id="KW-1185">Reference proteome</keyword>
<dbReference type="Gene3D" id="1.10.10.10">
    <property type="entry name" value="Winged helix-like DNA-binding domain superfamily/Winged helix DNA-binding domain"/>
    <property type="match status" value="1"/>
</dbReference>
<dbReference type="InterPro" id="IPR011711">
    <property type="entry name" value="GntR_C"/>
</dbReference>
<dbReference type="InterPro" id="IPR000524">
    <property type="entry name" value="Tscrpt_reg_HTH_GntR"/>
</dbReference>
<accession>A0A923IA18</accession>
<dbReference type="Pfam" id="PF00392">
    <property type="entry name" value="GntR"/>
    <property type="match status" value="1"/>
</dbReference>
<gene>
    <name evidence="5" type="ORF">H8S23_10120</name>
</gene>